<dbReference type="InterPro" id="IPR027417">
    <property type="entry name" value="P-loop_NTPase"/>
</dbReference>
<dbReference type="Proteomes" id="UP000032503">
    <property type="component" value="Unassembled WGS sequence"/>
</dbReference>
<evidence type="ECO:0000313" key="6">
    <source>
        <dbReference type="EMBL" id="KJC63145.1"/>
    </source>
</evidence>
<dbReference type="SUPFAM" id="SSF53927">
    <property type="entry name" value="Cytidine deaminase-like"/>
    <property type="match status" value="1"/>
</dbReference>
<dbReference type="Pfam" id="PF00383">
    <property type="entry name" value="dCMP_cyt_deam_1"/>
    <property type="match status" value="1"/>
</dbReference>
<dbReference type="PANTHER" id="PTHR11086">
    <property type="entry name" value="DEOXYCYTIDYLATE DEAMINASE-RELATED"/>
    <property type="match status" value="1"/>
</dbReference>
<evidence type="ECO:0000256" key="1">
    <source>
        <dbReference type="ARBA" id="ARBA00006576"/>
    </source>
</evidence>
<keyword evidence="4" id="KW-0862">Zinc</keyword>
<dbReference type="PANTHER" id="PTHR11086:SF18">
    <property type="entry name" value="DEOXYCYTIDYLATE DEAMINASE"/>
    <property type="match status" value="1"/>
</dbReference>
<dbReference type="Gene3D" id="3.40.50.300">
    <property type="entry name" value="P-loop containing nucleotide triphosphate hydrolases"/>
    <property type="match status" value="1"/>
</dbReference>
<dbReference type="InterPro" id="IPR016193">
    <property type="entry name" value="Cytidine_deaminase-like"/>
</dbReference>
<evidence type="ECO:0000313" key="7">
    <source>
        <dbReference type="Proteomes" id="UP000032503"/>
    </source>
</evidence>
<dbReference type="Gene3D" id="3.40.140.10">
    <property type="entry name" value="Cytidine Deaminase, domain 2"/>
    <property type="match status" value="1"/>
</dbReference>
<evidence type="ECO:0000256" key="4">
    <source>
        <dbReference type="ARBA" id="ARBA00022833"/>
    </source>
</evidence>
<dbReference type="PROSITE" id="PS51747">
    <property type="entry name" value="CYT_DCMP_DEAMINASES_2"/>
    <property type="match status" value="1"/>
</dbReference>
<dbReference type="InterPro" id="IPR015517">
    <property type="entry name" value="dCMP_deaminase-rel"/>
</dbReference>
<organism evidence="6 7">
    <name type="scientific">Agreia bicolorata</name>
    <dbReference type="NCBI Taxonomy" id="110935"/>
    <lineage>
        <taxon>Bacteria</taxon>
        <taxon>Bacillati</taxon>
        <taxon>Actinomycetota</taxon>
        <taxon>Actinomycetes</taxon>
        <taxon>Micrococcales</taxon>
        <taxon>Microbacteriaceae</taxon>
        <taxon>Agreia</taxon>
    </lineage>
</organism>
<keyword evidence="3" id="KW-0378">Hydrolase</keyword>
<gene>
    <name evidence="6" type="ORF">TZ00_15690</name>
</gene>
<protein>
    <recommendedName>
        <fullName evidence="5">CMP/dCMP-type deaminase domain-containing protein</fullName>
    </recommendedName>
</protein>
<keyword evidence="2" id="KW-0479">Metal-binding</keyword>
<keyword evidence="7" id="KW-1185">Reference proteome</keyword>
<evidence type="ECO:0000256" key="2">
    <source>
        <dbReference type="ARBA" id="ARBA00022723"/>
    </source>
</evidence>
<dbReference type="EMBL" id="JYFC01000008">
    <property type="protein sequence ID" value="KJC63145.1"/>
    <property type="molecule type" value="Genomic_DNA"/>
</dbReference>
<evidence type="ECO:0000256" key="3">
    <source>
        <dbReference type="ARBA" id="ARBA00022801"/>
    </source>
</evidence>
<name>A0ABR5CBZ2_9MICO</name>
<evidence type="ECO:0000259" key="5">
    <source>
        <dbReference type="PROSITE" id="PS51747"/>
    </source>
</evidence>
<sequence>MRAGDMLRVALDNSIAARLAILTINAEREQVVQDAILNRRDGVAYIVTHLMHPDEVQMMRSVYGSRFFLIAINAPRKRRQDYLEAQFDRISNQSPDEVRADTRLGGQQRSKRQEISRDAVNLAKELISIDAGILSSVPLLHPKGRLNVDETFHLADLFIRSRAEFGPGEEPLKTNATLDASAVSQIVRFVNQICGDPFGTPTIQENAMAAAFLAAKSSVAMGRSVGAALVDTNDGSLIATGWNEVAKPSGGPYREGDSPDFRDHQRGIDPSDPNRIHAIRTFLGILFTPSSWREELGSIDDKFAGTKEWLENLADGLNGDDNAPSDAAVAGLSALEAFDNTRIMHLIEFGRSVHAEMAALSDAFRRSAGASSSTMFVTTFPCHECARNLVSFGIQDLYYVEPYGKSMAESLYSEEIVVFPDDLSGKSERRVRFIPFEGIAPARIETLFSPVKRKMSLRDGVKASDIGSKVGWELKVGSVRPLILAYPGEFEGTLNPEIEVGMLSLELFVSKETVGMIKEIADGLENNS</sequence>
<dbReference type="InterPro" id="IPR016192">
    <property type="entry name" value="APOBEC/CMP_deaminase_Zn-bd"/>
</dbReference>
<comment type="similarity">
    <text evidence="1">Belongs to the cytidine and deoxycytidylate deaminase family.</text>
</comment>
<dbReference type="PROSITE" id="PS00903">
    <property type="entry name" value="CYT_DCMP_DEAMINASES_1"/>
    <property type="match status" value="1"/>
</dbReference>
<feature type="domain" description="CMP/dCMP-type deaminase" evidence="5">
    <location>
        <begin position="202"/>
        <end position="419"/>
    </location>
</feature>
<dbReference type="InterPro" id="IPR002125">
    <property type="entry name" value="CMP_dCMP_dom"/>
</dbReference>
<reference evidence="6 7" key="1">
    <citation type="journal article" date="2001" name="Int. J. Syst. Evol. Microbiol.">
        <title>Agreia bicolorata gen. nov., sp. nov., to accommodate actinobacteria isolated from narrow reed grass infected by the nematode Heteroanguina graminophila.</title>
        <authorList>
            <person name="Evtushenko L.I."/>
            <person name="Dorofeeva L.V."/>
            <person name="Dobrovolskaya T.G."/>
            <person name="Streshinskaya G.M."/>
            <person name="Subbotin S.A."/>
            <person name="Tiedje J.M."/>
        </authorList>
    </citation>
    <scope>NUCLEOTIDE SEQUENCE [LARGE SCALE GENOMIC DNA]</scope>
    <source>
        <strain evidence="6 7">VKM Ac-1804</strain>
    </source>
</reference>
<proteinExistence type="inferred from homology"/>
<comment type="caution">
    <text evidence="6">The sequence shown here is derived from an EMBL/GenBank/DDBJ whole genome shotgun (WGS) entry which is preliminary data.</text>
</comment>
<accession>A0ABR5CBZ2</accession>